<dbReference type="Proteomes" id="UP000232688">
    <property type="component" value="Unassembled WGS sequence"/>
</dbReference>
<accession>A0A2N0RZ59</accession>
<proteinExistence type="predicted"/>
<protein>
    <submittedName>
        <fullName evidence="1">Uncharacterized protein</fullName>
    </submittedName>
</protein>
<dbReference type="EMBL" id="LLXH01000323">
    <property type="protein sequence ID" value="PKC68605.1"/>
    <property type="molecule type" value="Genomic_DNA"/>
</dbReference>
<dbReference type="AlphaFoldDB" id="A0A2N0RZ59"/>
<sequence length="183" mass="20423">MEVIRLTVELKKIGPKFAEKCHPEAIYTSRLLSALISKCSSAYSSSTISFGKQDANYISELESNIDTKSLSSQNLNATIQNSSTTLNSSNYISEELKFNIDTESLSSQKLNSAIQNFSISSDSNYISTELELDIDTESFLSQNLNSTIQKFSTSLKKRGNEEFLNVDTHDNNGKRIKTSFNYP</sequence>
<evidence type="ECO:0000313" key="1">
    <source>
        <dbReference type="EMBL" id="PKC68605.1"/>
    </source>
</evidence>
<gene>
    <name evidence="1" type="ORF">RhiirA1_457022</name>
</gene>
<name>A0A2N0RZ59_9GLOM</name>
<dbReference type="VEuPathDB" id="FungiDB:RhiirA1_457022"/>
<dbReference type="VEuPathDB" id="FungiDB:RhiirFUN_003559"/>
<reference evidence="1 2" key="2">
    <citation type="submission" date="2017-10" db="EMBL/GenBank/DDBJ databases">
        <title>Genome analyses suggest a sexual origin of heterokaryosis in a supposedly ancient asexual fungus.</title>
        <authorList>
            <person name="Corradi N."/>
            <person name="Sedzielewska K."/>
            <person name="Noel J."/>
            <person name="Charron P."/>
            <person name="Farinelli L."/>
            <person name="Marton T."/>
            <person name="Kruger M."/>
            <person name="Pelin A."/>
            <person name="Brachmann A."/>
            <person name="Corradi N."/>
        </authorList>
    </citation>
    <scope>NUCLEOTIDE SEQUENCE [LARGE SCALE GENOMIC DNA]</scope>
    <source>
        <strain evidence="1 2">A1</strain>
    </source>
</reference>
<dbReference type="VEuPathDB" id="FungiDB:FUN_021710"/>
<reference evidence="1 2" key="1">
    <citation type="submission" date="2017-10" db="EMBL/GenBank/DDBJ databases">
        <title>Extensive intraspecific genome diversity in a model arbuscular mycorrhizal fungus.</title>
        <authorList>
            <person name="Chen E.C.H."/>
            <person name="Morin E."/>
            <person name="Baudet D."/>
            <person name="Noel J."/>
            <person name="Ndikumana S."/>
            <person name="Charron P."/>
            <person name="St-Onge C."/>
            <person name="Giorgi J."/>
            <person name="Grigoriev I.V."/>
            <person name="Roux C."/>
            <person name="Martin F.M."/>
            <person name="Corradi N."/>
        </authorList>
    </citation>
    <scope>NUCLEOTIDE SEQUENCE [LARGE SCALE GENOMIC DNA]</scope>
    <source>
        <strain evidence="1 2">A1</strain>
    </source>
</reference>
<comment type="caution">
    <text evidence="1">The sequence shown here is derived from an EMBL/GenBank/DDBJ whole genome shotgun (WGS) entry which is preliminary data.</text>
</comment>
<organism evidence="1 2">
    <name type="scientific">Rhizophagus irregularis</name>
    <dbReference type="NCBI Taxonomy" id="588596"/>
    <lineage>
        <taxon>Eukaryota</taxon>
        <taxon>Fungi</taxon>
        <taxon>Fungi incertae sedis</taxon>
        <taxon>Mucoromycota</taxon>
        <taxon>Glomeromycotina</taxon>
        <taxon>Glomeromycetes</taxon>
        <taxon>Glomerales</taxon>
        <taxon>Glomeraceae</taxon>
        <taxon>Rhizophagus</taxon>
    </lineage>
</organism>
<evidence type="ECO:0000313" key="2">
    <source>
        <dbReference type="Proteomes" id="UP000232688"/>
    </source>
</evidence>